<feature type="transmembrane region" description="Helical" evidence="8">
    <location>
        <begin position="919"/>
        <end position="947"/>
    </location>
</feature>
<feature type="transmembrane region" description="Helical" evidence="8">
    <location>
        <begin position="309"/>
        <end position="334"/>
    </location>
</feature>
<feature type="transmembrane region" description="Helical" evidence="8">
    <location>
        <begin position="530"/>
        <end position="552"/>
    </location>
</feature>
<comment type="subcellular location">
    <subcellularLocation>
        <location evidence="1">Cell membrane</location>
        <topology evidence="1">Multi-pass membrane protein</topology>
    </subcellularLocation>
</comment>
<evidence type="ECO:0000256" key="6">
    <source>
        <dbReference type="ARBA" id="ARBA00038076"/>
    </source>
</evidence>
<dbReference type="RefSeq" id="WP_344460182.1">
    <property type="nucleotide sequence ID" value="NZ_BAAANT010000002.1"/>
</dbReference>
<feature type="transmembrane region" description="Helical" evidence="8">
    <location>
        <begin position="824"/>
        <end position="850"/>
    </location>
</feature>
<feature type="transmembrane region" description="Helical" evidence="8">
    <location>
        <begin position="451"/>
        <end position="475"/>
    </location>
</feature>
<organism evidence="10 11">
    <name type="scientific">Kitasatospora kazusensis</name>
    <dbReference type="NCBI Taxonomy" id="407974"/>
    <lineage>
        <taxon>Bacteria</taxon>
        <taxon>Bacillati</taxon>
        <taxon>Actinomycetota</taxon>
        <taxon>Actinomycetes</taxon>
        <taxon>Kitasatosporales</taxon>
        <taxon>Streptomycetaceae</taxon>
        <taxon>Kitasatospora</taxon>
    </lineage>
</organism>
<keyword evidence="2" id="KW-1003">Cell membrane</keyword>
<gene>
    <name evidence="10" type="ORF">GCM10009760_05300</name>
</gene>
<protein>
    <recommendedName>
        <fullName evidence="9">ABC3 transporter permease C-terminal domain-containing protein</fullName>
    </recommendedName>
</protein>
<evidence type="ECO:0000256" key="4">
    <source>
        <dbReference type="ARBA" id="ARBA00022989"/>
    </source>
</evidence>
<dbReference type="InterPro" id="IPR050250">
    <property type="entry name" value="Macrolide_Exporter_MacB"/>
</dbReference>
<evidence type="ECO:0000256" key="2">
    <source>
        <dbReference type="ARBA" id="ARBA00022475"/>
    </source>
</evidence>
<evidence type="ECO:0000313" key="10">
    <source>
        <dbReference type="EMBL" id="GAA2131492.1"/>
    </source>
</evidence>
<feature type="transmembrane region" description="Helical" evidence="8">
    <location>
        <begin position="481"/>
        <end position="509"/>
    </location>
</feature>
<evidence type="ECO:0000256" key="1">
    <source>
        <dbReference type="ARBA" id="ARBA00004651"/>
    </source>
</evidence>
<dbReference type="EMBL" id="BAAANT010000002">
    <property type="protein sequence ID" value="GAA2131492.1"/>
    <property type="molecule type" value="Genomic_DNA"/>
</dbReference>
<evidence type="ECO:0000256" key="5">
    <source>
        <dbReference type="ARBA" id="ARBA00023136"/>
    </source>
</evidence>
<feature type="domain" description="ABC3 transporter permease C-terminal" evidence="9">
    <location>
        <begin position="321"/>
        <end position="433"/>
    </location>
</feature>
<dbReference type="InterPro" id="IPR003838">
    <property type="entry name" value="ABC3_permease_C"/>
</dbReference>
<comment type="similarity">
    <text evidence="6">Belongs to the ABC-4 integral membrane protein family.</text>
</comment>
<evidence type="ECO:0000256" key="7">
    <source>
        <dbReference type="SAM" id="MobiDB-lite"/>
    </source>
</evidence>
<keyword evidence="4 8" id="KW-1133">Transmembrane helix</keyword>
<keyword evidence="3 8" id="KW-0812">Transmembrane</keyword>
<dbReference type="Proteomes" id="UP001422759">
    <property type="component" value="Unassembled WGS sequence"/>
</dbReference>
<feature type="transmembrane region" description="Helical" evidence="8">
    <location>
        <begin position="879"/>
        <end position="899"/>
    </location>
</feature>
<name>A0ABN2YRW0_9ACTN</name>
<sequence length="959" mass="98389">MRPGAWRVALRIARRDAMRAKGRSALVLAMIALPVLGVAGADVVYRSAQLTPSEQAARQLGRADAVVSQYDQGSTVKQAPNSGDGYNSENPKKGDKPTPEQLRSLATDPAVLVRQLLPAGSTLLPLTQGSGAATTTRDGLVRVQTAEADLANPVWHGRINLIRGRAPGSPQELAATQHFLDLAHLKVGDTTTLRGLDSRPFTITAAVEDPSDLKNDQLIGRPGELLDPLDKALGQSADRSPSFGRSKWFLQLPAGTVLDWPKVLELNKYGFLADSRSVLLDPPPRSAVPYFVEQDASGGSGSLIDSTAVVVLATVCGMALLEIVLLAGPAFAVGARRSRRQLGLLAAGGGDRAHVRAVVLGGGVVLGLAGAVTGVVLGIALVAVVRPWAEEASGSRFGHFAVQPLDLLAVAGIGLVTGLLAAVVPAFQAARQDVVEALTGRGTIRPASRKLAVLGLLMLLGGGALALFGGTIGGLRSHRSVAVLGGSMIAELGMVACTPILVGLFGRLGRLLPLSPRLALRDSVRHRGRTAPAVAAVMAAVAGSVAVGIYGASSDQEMRGHYTAGLPSGGVAVALGWGREADPKLLPQQRAAIEQAMPGLGARGDISAISYPAGCSPLAGSCGYVQLSIPKERRCPATDQDRTESLNGADFQRLMRTDPRCANGYPSSQQFGTLTAGDATVLHNLLGVQDPAAVRALTEGKLVVFDPVYLKDGKVTLKLAEPSNDRGVPVIGADGAVAEPAKTRSHDVAVPAVLATAQVRSATALITVPAVRALGLGTTEAGSVWLPESAPSDTAEQKATAAVSKVDAGARLTVERGFRPQHGAISLALTGFAALVALGAAGIATGLAAADSQRDLATLAAVGAGGGIRRRLSGFQCGVIAAMGAVLGTVSGMVPAVALRKVQAMAASADPYADAGAGHAVIAFPWLNIAATLVVLPAVAVLLAMLFTRSRLVLLRRAG</sequence>
<dbReference type="PANTHER" id="PTHR30572:SF4">
    <property type="entry name" value="ABC TRANSPORTER PERMEASE YTRF"/>
    <property type="match status" value="1"/>
</dbReference>
<evidence type="ECO:0000259" key="9">
    <source>
        <dbReference type="Pfam" id="PF02687"/>
    </source>
</evidence>
<reference evidence="10 11" key="1">
    <citation type="journal article" date="2019" name="Int. J. Syst. Evol. Microbiol.">
        <title>The Global Catalogue of Microorganisms (GCM) 10K type strain sequencing project: providing services to taxonomists for standard genome sequencing and annotation.</title>
        <authorList>
            <consortium name="The Broad Institute Genomics Platform"/>
            <consortium name="The Broad Institute Genome Sequencing Center for Infectious Disease"/>
            <person name="Wu L."/>
            <person name="Ma J."/>
        </authorList>
    </citation>
    <scope>NUCLEOTIDE SEQUENCE [LARGE SCALE GENOMIC DNA]</scope>
    <source>
        <strain evidence="10 11">JCM 14560</strain>
    </source>
</reference>
<feature type="transmembrane region" description="Helical" evidence="8">
    <location>
        <begin position="355"/>
        <end position="388"/>
    </location>
</feature>
<proteinExistence type="inferred from homology"/>
<feature type="compositionally biased region" description="Polar residues" evidence="7">
    <location>
        <begin position="69"/>
        <end position="89"/>
    </location>
</feature>
<feature type="transmembrane region" description="Helical" evidence="8">
    <location>
        <begin position="408"/>
        <end position="430"/>
    </location>
</feature>
<dbReference type="PANTHER" id="PTHR30572">
    <property type="entry name" value="MEMBRANE COMPONENT OF TRANSPORTER-RELATED"/>
    <property type="match status" value="1"/>
</dbReference>
<evidence type="ECO:0000256" key="3">
    <source>
        <dbReference type="ARBA" id="ARBA00022692"/>
    </source>
</evidence>
<evidence type="ECO:0000256" key="8">
    <source>
        <dbReference type="SAM" id="Phobius"/>
    </source>
</evidence>
<dbReference type="Pfam" id="PF02687">
    <property type="entry name" value="FtsX"/>
    <property type="match status" value="1"/>
</dbReference>
<keyword evidence="5 8" id="KW-0472">Membrane</keyword>
<feature type="region of interest" description="Disordered" evidence="7">
    <location>
        <begin position="69"/>
        <end position="101"/>
    </location>
</feature>
<keyword evidence="11" id="KW-1185">Reference proteome</keyword>
<comment type="caution">
    <text evidence="10">The sequence shown here is derived from an EMBL/GenBank/DDBJ whole genome shotgun (WGS) entry which is preliminary data.</text>
</comment>
<evidence type="ECO:0000313" key="11">
    <source>
        <dbReference type="Proteomes" id="UP001422759"/>
    </source>
</evidence>
<accession>A0ABN2YRW0</accession>